<reference evidence="2" key="1">
    <citation type="journal article" date="2019" name="Int. J. Syst. Evol. Microbiol.">
        <title>The Global Catalogue of Microorganisms (GCM) 10K type strain sequencing project: providing services to taxonomists for standard genome sequencing and annotation.</title>
        <authorList>
            <consortium name="The Broad Institute Genomics Platform"/>
            <consortium name="The Broad Institute Genome Sequencing Center for Infectious Disease"/>
            <person name="Wu L."/>
            <person name="Ma J."/>
        </authorList>
    </citation>
    <scope>NUCLEOTIDE SEQUENCE [LARGE SCALE GENOMIC DNA]</scope>
    <source>
        <strain evidence="2">TBRC 1276</strain>
    </source>
</reference>
<sequence>MIKPLLHIADGRLEKVRTSSRAIARLEDLAVQAAGQGPVELAVQHQQRANSRLVSLP</sequence>
<gene>
    <name evidence="1" type="ORF">ACFOY2_00385</name>
</gene>
<dbReference type="InterPro" id="IPR043168">
    <property type="entry name" value="DegV_C"/>
</dbReference>
<organism evidence="1 2">
    <name type="scientific">Nonomuraea purpurea</name>
    <dbReference type="NCBI Taxonomy" id="1849276"/>
    <lineage>
        <taxon>Bacteria</taxon>
        <taxon>Bacillati</taxon>
        <taxon>Actinomycetota</taxon>
        <taxon>Actinomycetes</taxon>
        <taxon>Streptosporangiales</taxon>
        <taxon>Streptosporangiaceae</taxon>
        <taxon>Nonomuraea</taxon>
    </lineage>
</organism>
<dbReference type="Gene3D" id="3.30.1180.10">
    <property type="match status" value="1"/>
</dbReference>
<accession>A0ABV8FVC5</accession>
<evidence type="ECO:0000313" key="1">
    <source>
        <dbReference type="EMBL" id="MFC4005660.1"/>
    </source>
</evidence>
<proteinExistence type="predicted"/>
<keyword evidence="2" id="KW-1185">Reference proteome</keyword>
<protein>
    <submittedName>
        <fullName evidence="1">Uncharacterized protein</fullName>
    </submittedName>
</protein>
<dbReference type="RefSeq" id="WP_379525847.1">
    <property type="nucleotide sequence ID" value="NZ_JBHSBI010000001.1"/>
</dbReference>
<name>A0ABV8FVC5_9ACTN</name>
<evidence type="ECO:0000313" key="2">
    <source>
        <dbReference type="Proteomes" id="UP001595851"/>
    </source>
</evidence>
<dbReference type="Proteomes" id="UP001595851">
    <property type="component" value="Unassembled WGS sequence"/>
</dbReference>
<dbReference type="EMBL" id="JBHSBI010000001">
    <property type="protein sequence ID" value="MFC4005660.1"/>
    <property type="molecule type" value="Genomic_DNA"/>
</dbReference>
<comment type="caution">
    <text evidence="1">The sequence shown here is derived from an EMBL/GenBank/DDBJ whole genome shotgun (WGS) entry which is preliminary data.</text>
</comment>